<evidence type="ECO:0000313" key="3">
    <source>
        <dbReference type="Proteomes" id="UP000078512"/>
    </source>
</evidence>
<evidence type="ECO:0000256" key="1">
    <source>
        <dbReference type="SAM" id="Phobius"/>
    </source>
</evidence>
<proteinExistence type="predicted"/>
<accession>A0A197JNI5</accession>
<dbReference type="AlphaFoldDB" id="A0A197JNI5"/>
<name>A0A197JNI5_9FUNG</name>
<keyword evidence="1" id="KW-1133">Transmembrane helix</keyword>
<keyword evidence="1" id="KW-0812">Transmembrane</keyword>
<dbReference type="EMBL" id="KV442063">
    <property type="protein sequence ID" value="OAQ26817.1"/>
    <property type="molecule type" value="Genomic_DNA"/>
</dbReference>
<feature type="transmembrane region" description="Helical" evidence="1">
    <location>
        <begin position="34"/>
        <end position="52"/>
    </location>
</feature>
<gene>
    <name evidence="2" type="ORF">K457DRAFT_140110</name>
</gene>
<organism evidence="2 3">
    <name type="scientific">Linnemannia elongata AG-77</name>
    <dbReference type="NCBI Taxonomy" id="1314771"/>
    <lineage>
        <taxon>Eukaryota</taxon>
        <taxon>Fungi</taxon>
        <taxon>Fungi incertae sedis</taxon>
        <taxon>Mucoromycota</taxon>
        <taxon>Mortierellomycotina</taxon>
        <taxon>Mortierellomycetes</taxon>
        <taxon>Mortierellales</taxon>
        <taxon>Mortierellaceae</taxon>
        <taxon>Linnemannia</taxon>
    </lineage>
</organism>
<keyword evidence="3" id="KW-1185">Reference proteome</keyword>
<protein>
    <submittedName>
        <fullName evidence="2">Uncharacterized protein</fullName>
    </submittedName>
</protein>
<feature type="transmembrane region" description="Helical" evidence="1">
    <location>
        <begin position="7"/>
        <end position="28"/>
    </location>
</feature>
<sequence>MTEQEGFIMLFITNAYAKVIHHVSFTLFTQNISVVSDILCACCACFFVPVFLGV</sequence>
<feature type="non-terminal residue" evidence="2">
    <location>
        <position position="1"/>
    </location>
</feature>
<dbReference type="Proteomes" id="UP000078512">
    <property type="component" value="Unassembled WGS sequence"/>
</dbReference>
<keyword evidence="1" id="KW-0472">Membrane</keyword>
<evidence type="ECO:0000313" key="2">
    <source>
        <dbReference type="EMBL" id="OAQ26817.1"/>
    </source>
</evidence>
<reference evidence="2 3" key="1">
    <citation type="submission" date="2016-05" db="EMBL/GenBank/DDBJ databases">
        <title>Genome sequencing reveals origins of a unique bacterial endosymbiosis in the earliest lineages of terrestrial Fungi.</title>
        <authorList>
            <consortium name="DOE Joint Genome Institute"/>
            <person name="Uehling J."/>
            <person name="Gryganskyi A."/>
            <person name="Hameed K."/>
            <person name="Tschaplinski T."/>
            <person name="Misztal P."/>
            <person name="Wu S."/>
            <person name="Desiro A."/>
            <person name="Vande Pol N."/>
            <person name="Du Z.-Y."/>
            <person name="Zienkiewicz A."/>
            <person name="Zienkiewicz K."/>
            <person name="Morin E."/>
            <person name="Tisserant E."/>
            <person name="Splivallo R."/>
            <person name="Hainaut M."/>
            <person name="Henrissat B."/>
            <person name="Ohm R."/>
            <person name="Kuo A."/>
            <person name="Yan J."/>
            <person name="Lipzen A."/>
            <person name="Nolan M."/>
            <person name="Labutti K."/>
            <person name="Barry K."/>
            <person name="Goldstein A."/>
            <person name="Labbe J."/>
            <person name="Schadt C."/>
            <person name="Tuskan G."/>
            <person name="Grigoriev I."/>
            <person name="Martin F."/>
            <person name="Vilgalys R."/>
            <person name="Bonito G."/>
        </authorList>
    </citation>
    <scope>NUCLEOTIDE SEQUENCE [LARGE SCALE GENOMIC DNA]</scope>
    <source>
        <strain evidence="2 3">AG-77</strain>
    </source>
</reference>